<keyword evidence="8" id="KW-1185">Reference proteome</keyword>
<keyword evidence="2" id="KW-0964">Secreted</keyword>
<dbReference type="PANTHER" id="PTHR11475">
    <property type="entry name" value="OXIDASE/PEROXIDASE"/>
    <property type="match status" value="1"/>
</dbReference>
<dbReference type="GO" id="GO:0006979">
    <property type="term" value="P:response to oxidative stress"/>
    <property type="evidence" value="ECO:0007669"/>
    <property type="project" value="InterPro"/>
</dbReference>
<protein>
    <recommendedName>
        <fullName evidence="9">Peroxidase</fullName>
    </recommendedName>
</protein>
<name>A0AAE0L176_9CHLO</name>
<dbReference type="GO" id="GO:0004601">
    <property type="term" value="F:peroxidase activity"/>
    <property type="evidence" value="ECO:0007669"/>
    <property type="project" value="InterPro"/>
</dbReference>
<sequence length="1428" mass="154132">MRAESNHTAIMMEDPPFCFDGHIRTSCADNGPSINDPSAMCSCNTHMLMQWGQFLDHDISFTPQIATGADKCANCSLDDTDTCYPVPILEGDPDFEVGSCIKFTRSDADCGSGLGFTGATCDTNVSAGVRVSARREQLNGITSYIDASQVYGSDQVHADALRERDPTKRGPLRGRLRVCDEDCLQRAFVSRGIPPELATGLGEFPPFDFNASAGEGGGEEGEADGQDDAVACSGGITVEGDVETCDLPEIEQSESPNDMPDGPPGGSCNATCRGLSKPAGRCGGLLPCFSVGDVRGNENIGLLSMQTLFMREHNRLAGILSNMNPTWSDDDVYQEARKIVGAEMQIVTYKEYHPANMGRSAFHLNSIAGDTPQNHLECPLKNAGKESSGESDDGIFTSPSGRVFESCDWYDDTMPADTLNEFSTAGFRLGHTQVADAFERYDEEWNPHAHGHVPLFDAFFNSSKVLLEGGLEPIVRGLINQDCHGHDLKLVYDLGRNLFGPPGPKGLDLIALNIQRGRDHGLPTFNHFREKYFGNIGKIPDFTEAFHSRRTTSFLNIFLDATKSFDRDILKALSQAYDGQFDQLDAWVGFLAERRLPGWEWGITLSRLLAEQFKRYRSGDRFFWTNHGVFTLAQRRALSGVSLAGIICANSQITEIQPNVFKLPMAVGNRRKACAELIQDEGAALIDIAKSLQAWRGSPRKSDGTLRSATAGIKRNRRSTLQHDPNGQDSAPIHDETTAADAAFDDALFEDDGVDVEGQGIVDRLPSTTACPACQSMVGACGIEDVPPLQSKFVQFETGISGGLGLGFNDILSPEESSPTISFTINSFRKLTQTMADEDLRSPNINSIGGDQPQEPLPFDFHTTYRRRIARLAGVNTSDVIIRSVPKPGLLTASFVFGRQPIGNTSMDSLEGNISNYMSNANAMPYYNQNGTAYDSNNNLQTSEDDYTDAAYTGDTIMALNEGTKFPVSVGSVPADFVEEVTFTVAAIFELKSANVKALDLRDLKSGDGVVVDLEIMYAGKDESEFGTLTSQAATLLDQLQTNTTDIFAKHEHAYFDEFLPVDMVDIITEVYRMNTTVVYSNPSSSDEWSTTQTKANDFVEVLALETSSLFDDDDDTNDNNSAIPELGSLSIDGLKYGNGPIPLDPLPLQSSVSSNLLAVPPSSSSANNNHFYLLLIGGLVATVGGIGGACIFIIRSIHAKSGTKANDEKTHNMATGEKCALEGTVSISNKWEILTDKSQCHMNEAPLSTSLTADPTEIIPVIVDSPQKQVRISSAPTSAAAAAAAEQSSPGGQQDNVSIEELLEISSPSADGILISSATLLPAMSISKHPADEMISSSLAHDNADSMNGGVVQPANTTGIAGDLVAAKCDKKLAGDALAMYLDEQTTQLYGNGGRLSSVEQRVTQTKHQAFKQSRGLVLPKFEMIND</sequence>
<evidence type="ECO:0000313" key="8">
    <source>
        <dbReference type="Proteomes" id="UP001190700"/>
    </source>
</evidence>
<keyword evidence="6" id="KW-0472">Membrane</keyword>
<keyword evidence="4" id="KW-0349">Heme</keyword>
<feature type="binding site" description="axial binding residue" evidence="4">
    <location>
        <position position="431"/>
    </location>
    <ligand>
        <name>heme b</name>
        <dbReference type="ChEBI" id="CHEBI:60344"/>
    </ligand>
    <ligandPart>
        <name>Fe</name>
        <dbReference type="ChEBI" id="CHEBI:18248"/>
    </ligandPart>
</feature>
<dbReference type="InterPro" id="IPR010255">
    <property type="entry name" value="Haem_peroxidase_sf"/>
</dbReference>
<dbReference type="GO" id="GO:0046872">
    <property type="term" value="F:metal ion binding"/>
    <property type="evidence" value="ECO:0007669"/>
    <property type="project" value="UniProtKB-KW"/>
</dbReference>
<keyword evidence="3" id="KW-0325">Glycoprotein</keyword>
<organism evidence="7 8">
    <name type="scientific">Cymbomonas tetramitiformis</name>
    <dbReference type="NCBI Taxonomy" id="36881"/>
    <lineage>
        <taxon>Eukaryota</taxon>
        <taxon>Viridiplantae</taxon>
        <taxon>Chlorophyta</taxon>
        <taxon>Pyramimonadophyceae</taxon>
        <taxon>Pyramimonadales</taxon>
        <taxon>Pyramimonadaceae</taxon>
        <taxon>Cymbomonas</taxon>
    </lineage>
</organism>
<evidence type="ECO:0008006" key="9">
    <source>
        <dbReference type="Google" id="ProtNLM"/>
    </source>
</evidence>
<evidence type="ECO:0000256" key="5">
    <source>
        <dbReference type="SAM" id="MobiDB-lite"/>
    </source>
</evidence>
<gene>
    <name evidence="7" type="ORF">CYMTET_23324</name>
</gene>
<comment type="subcellular location">
    <subcellularLocation>
        <location evidence="1">Secreted</location>
    </subcellularLocation>
</comment>
<feature type="transmembrane region" description="Helical" evidence="6">
    <location>
        <begin position="1172"/>
        <end position="1195"/>
    </location>
</feature>
<evidence type="ECO:0000256" key="3">
    <source>
        <dbReference type="ARBA" id="ARBA00023180"/>
    </source>
</evidence>
<dbReference type="EMBL" id="LGRX02011986">
    <property type="protein sequence ID" value="KAK3268157.1"/>
    <property type="molecule type" value="Genomic_DNA"/>
</dbReference>
<dbReference type="Pfam" id="PF03098">
    <property type="entry name" value="An_peroxidase"/>
    <property type="match status" value="2"/>
</dbReference>
<dbReference type="PANTHER" id="PTHR11475:SF4">
    <property type="entry name" value="CHORION PEROXIDASE"/>
    <property type="match status" value="1"/>
</dbReference>
<keyword evidence="4" id="KW-0479">Metal-binding</keyword>
<evidence type="ECO:0000256" key="1">
    <source>
        <dbReference type="ARBA" id="ARBA00004613"/>
    </source>
</evidence>
<dbReference type="GO" id="GO:0005576">
    <property type="term" value="C:extracellular region"/>
    <property type="evidence" value="ECO:0007669"/>
    <property type="project" value="UniProtKB-SubCell"/>
</dbReference>
<dbReference type="Gene3D" id="1.10.640.10">
    <property type="entry name" value="Haem peroxidase domain superfamily, animal type"/>
    <property type="match status" value="1"/>
</dbReference>
<reference evidence="7 8" key="1">
    <citation type="journal article" date="2015" name="Genome Biol. Evol.">
        <title>Comparative Genomics of a Bacterivorous Green Alga Reveals Evolutionary Causalities and Consequences of Phago-Mixotrophic Mode of Nutrition.</title>
        <authorList>
            <person name="Burns J.A."/>
            <person name="Paasch A."/>
            <person name="Narechania A."/>
            <person name="Kim E."/>
        </authorList>
    </citation>
    <scope>NUCLEOTIDE SEQUENCE [LARGE SCALE GENOMIC DNA]</scope>
    <source>
        <strain evidence="7 8">PLY_AMNH</strain>
    </source>
</reference>
<feature type="region of interest" description="Disordered" evidence="5">
    <location>
        <begin position="698"/>
        <end position="733"/>
    </location>
</feature>
<keyword evidence="6" id="KW-1133">Transmembrane helix</keyword>
<dbReference type="InterPro" id="IPR019791">
    <property type="entry name" value="Haem_peroxidase_animal"/>
</dbReference>
<proteinExistence type="predicted"/>
<keyword evidence="6" id="KW-0812">Transmembrane</keyword>
<dbReference type="SUPFAM" id="SSF48113">
    <property type="entry name" value="Heme-dependent peroxidases"/>
    <property type="match status" value="1"/>
</dbReference>
<dbReference type="GO" id="GO:0020037">
    <property type="term" value="F:heme binding"/>
    <property type="evidence" value="ECO:0007669"/>
    <property type="project" value="InterPro"/>
</dbReference>
<dbReference type="Proteomes" id="UP001190700">
    <property type="component" value="Unassembled WGS sequence"/>
</dbReference>
<evidence type="ECO:0000256" key="6">
    <source>
        <dbReference type="SAM" id="Phobius"/>
    </source>
</evidence>
<evidence type="ECO:0000256" key="4">
    <source>
        <dbReference type="PIRSR" id="PIRSR619791-2"/>
    </source>
</evidence>
<accession>A0AAE0L176</accession>
<dbReference type="PROSITE" id="PS50292">
    <property type="entry name" value="PEROXIDASE_3"/>
    <property type="match status" value="1"/>
</dbReference>
<dbReference type="InterPro" id="IPR037120">
    <property type="entry name" value="Haem_peroxidase_sf_animal"/>
</dbReference>
<evidence type="ECO:0000313" key="7">
    <source>
        <dbReference type="EMBL" id="KAK3268157.1"/>
    </source>
</evidence>
<evidence type="ECO:0000256" key="2">
    <source>
        <dbReference type="ARBA" id="ARBA00022525"/>
    </source>
</evidence>
<keyword evidence="4" id="KW-0408">Iron</keyword>
<comment type="caution">
    <text evidence="7">The sequence shown here is derived from an EMBL/GenBank/DDBJ whole genome shotgun (WGS) entry which is preliminary data.</text>
</comment>